<dbReference type="OMA" id="ANHFREV"/>
<comment type="subcellular location">
    <subcellularLocation>
        <location evidence="1">Secreted</location>
        <location evidence="1">Cell wall</location>
    </subcellularLocation>
</comment>
<dbReference type="PANTHER" id="PTHR42341">
    <property type="entry name" value="HYDROPHOBIN"/>
    <property type="match status" value="1"/>
</dbReference>
<dbReference type="GO" id="GO:0005576">
    <property type="term" value="C:extracellular region"/>
    <property type="evidence" value="ECO:0007669"/>
    <property type="project" value="InterPro"/>
</dbReference>
<keyword evidence="4" id="KW-0964">Secreted</keyword>
<organism evidence="8 9">
    <name type="scientific">Cordyceps confragosa</name>
    <name type="common">Lecanicillium lecanii</name>
    <dbReference type="NCBI Taxonomy" id="2714763"/>
    <lineage>
        <taxon>Eukaryota</taxon>
        <taxon>Fungi</taxon>
        <taxon>Dikarya</taxon>
        <taxon>Ascomycota</taxon>
        <taxon>Pezizomycotina</taxon>
        <taxon>Sordariomycetes</taxon>
        <taxon>Hypocreomycetidae</taxon>
        <taxon>Hypocreales</taxon>
        <taxon>Cordycipitaceae</taxon>
        <taxon>Akanthomyces</taxon>
    </lineage>
</organism>
<dbReference type="Proteomes" id="UP000243081">
    <property type="component" value="Unassembled WGS sequence"/>
</dbReference>
<evidence type="ECO:0000256" key="3">
    <source>
        <dbReference type="ARBA" id="ARBA00022512"/>
    </source>
</evidence>
<dbReference type="Pfam" id="PF06766">
    <property type="entry name" value="Hydrophobin_2"/>
    <property type="match status" value="1"/>
</dbReference>
<keyword evidence="6" id="KW-1015">Disulfide bond</keyword>
<evidence type="ECO:0000256" key="1">
    <source>
        <dbReference type="ARBA" id="ARBA00004191"/>
    </source>
</evidence>
<evidence type="ECO:0000256" key="7">
    <source>
        <dbReference type="SAM" id="SignalP"/>
    </source>
</evidence>
<dbReference type="Gene3D" id="3.20.120.10">
    <property type="entry name" value="Hydrophobin"/>
    <property type="match status" value="1"/>
</dbReference>
<proteinExistence type="inferred from homology"/>
<comment type="caution">
    <text evidence="8">The sequence shown here is derived from an EMBL/GenBank/DDBJ whole genome shotgun (WGS) entry which is preliminary data.</text>
</comment>
<dbReference type="InterPro" id="IPR036686">
    <property type="entry name" value="Class_II_Hydrophobin_sf"/>
</dbReference>
<evidence type="ECO:0000256" key="5">
    <source>
        <dbReference type="ARBA" id="ARBA00022729"/>
    </source>
</evidence>
<evidence type="ECO:0000256" key="2">
    <source>
        <dbReference type="ARBA" id="ARBA00009576"/>
    </source>
</evidence>
<keyword evidence="9" id="KW-1185">Reference proteome</keyword>
<dbReference type="SUPFAM" id="SSF101751">
    <property type="entry name" value="Hydrophobin II, HfbII"/>
    <property type="match status" value="1"/>
</dbReference>
<evidence type="ECO:0000313" key="8">
    <source>
        <dbReference type="EMBL" id="OAR05673.1"/>
    </source>
</evidence>
<keyword evidence="5 7" id="KW-0732">Signal</keyword>
<dbReference type="PANTHER" id="PTHR42341:SF1">
    <property type="entry name" value="HYDROPHOBIN"/>
    <property type="match status" value="1"/>
</dbReference>
<reference evidence="8 9" key="1">
    <citation type="submission" date="2016-03" db="EMBL/GenBank/DDBJ databases">
        <title>Fine-scale spatial genetic structure of a fungal parasite of coffee scale insects.</title>
        <authorList>
            <person name="Jackson D."/>
            <person name="Zemenick K.A."/>
            <person name="Malloure B."/>
            <person name="Quandt C.A."/>
            <person name="James T.Y."/>
        </authorList>
    </citation>
    <scope>NUCLEOTIDE SEQUENCE [LARGE SCALE GENOMIC DNA]</scope>
    <source>
        <strain evidence="8 9">UM487</strain>
    </source>
</reference>
<keyword evidence="3" id="KW-0134">Cell wall</keyword>
<feature type="chain" id="PRO_5012926929" description="Hydrophobin" evidence="7">
    <location>
        <begin position="16"/>
        <end position="103"/>
    </location>
</feature>
<dbReference type="OrthoDB" id="4500971at2759"/>
<dbReference type="EMBL" id="LUKN01000165">
    <property type="protein sequence ID" value="OAR05673.1"/>
    <property type="molecule type" value="Genomic_DNA"/>
</dbReference>
<sequence>MKFFAVAALAAGALAAPAELTVRTFTNPQLCPSGLYSNLVCADVDVLGIACLNAVTPITANEAPRDANHFREICAKIGKEARCAVLPVLGQAVLCNKPVGINN</sequence>
<evidence type="ECO:0000256" key="6">
    <source>
        <dbReference type="ARBA" id="ARBA00023157"/>
    </source>
</evidence>
<protein>
    <recommendedName>
        <fullName evidence="10">Hydrophobin</fullName>
    </recommendedName>
</protein>
<dbReference type="AlphaFoldDB" id="A0A179ITT4"/>
<gene>
    <name evidence="8" type="ORF">LLEC1_02981</name>
</gene>
<accession>A0A179ITT4</accession>
<comment type="similarity">
    <text evidence="2">Belongs to the cerato-ulmin hydrophobin family.</text>
</comment>
<evidence type="ECO:0000256" key="4">
    <source>
        <dbReference type="ARBA" id="ARBA00022525"/>
    </source>
</evidence>
<feature type="signal peptide" evidence="7">
    <location>
        <begin position="1"/>
        <end position="15"/>
    </location>
</feature>
<evidence type="ECO:0008006" key="10">
    <source>
        <dbReference type="Google" id="ProtNLM"/>
    </source>
</evidence>
<name>A0A179ITT4_CORDF</name>
<evidence type="ECO:0000313" key="9">
    <source>
        <dbReference type="Proteomes" id="UP000243081"/>
    </source>
</evidence>
<dbReference type="InterPro" id="IPR010636">
    <property type="entry name" value="Class_II_hydrophobin"/>
</dbReference>
<dbReference type="CDD" id="cd23508">
    <property type="entry name" value="hydrophobin_II"/>
    <property type="match status" value="1"/>
</dbReference>